<dbReference type="Proteomes" id="UP000032047">
    <property type="component" value="Unassembled WGS sequence"/>
</dbReference>
<comment type="cofactor">
    <cofactor evidence="4">
        <name>Mg(2+)</name>
        <dbReference type="ChEBI" id="CHEBI:18420"/>
    </cofactor>
</comment>
<dbReference type="PANTHER" id="PTHR42839:SF1">
    <property type="entry name" value="ISOCHORISMATE SYNTHASE MENF"/>
    <property type="match status" value="1"/>
</dbReference>
<evidence type="ECO:0000256" key="1">
    <source>
        <dbReference type="ARBA" id="ARBA00000799"/>
    </source>
</evidence>
<dbReference type="NCBIfam" id="TIGR00543">
    <property type="entry name" value="isochor_syn"/>
    <property type="match status" value="1"/>
</dbReference>
<evidence type="ECO:0000256" key="3">
    <source>
        <dbReference type="ARBA" id="ARBA00023235"/>
    </source>
</evidence>
<dbReference type="InterPro" id="IPR004561">
    <property type="entry name" value="IsoChor_synthase"/>
</dbReference>
<evidence type="ECO:0000256" key="2">
    <source>
        <dbReference type="ARBA" id="ARBA00005297"/>
    </source>
</evidence>
<dbReference type="PRINTS" id="PR00095">
    <property type="entry name" value="ANTSNTHASEI"/>
</dbReference>
<dbReference type="InterPro" id="IPR019999">
    <property type="entry name" value="Anth_synth_I-like"/>
</dbReference>
<dbReference type="InterPro" id="IPR034681">
    <property type="entry name" value="MenF"/>
</dbReference>
<feature type="active site" description="Proton donor" evidence="4">
    <location>
        <position position="255"/>
    </location>
</feature>
<comment type="function">
    <text evidence="4">Catalyzes the conversion of chorismate to isochorismate.</text>
</comment>
<comment type="similarity">
    <text evidence="2 4">Belongs to the isochorismate synthase family.</text>
</comment>
<evidence type="ECO:0000256" key="4">
    <source>
        <dbReference type="HAMAP-Rule" id="MF_01935"/>
    </source>
</evidence>
<feature type="domain" description="Chorismate-utilising enzyme C-terminal" evidence="5">
    <location>
        <begin position="185"/>
        <end position="438"/>
    </location>
</feature>
<organism evidence="6 7">
    <name type="scientific">Anoxybacillus ayderensis</name>
    <dbReference type="NCBI Taxonomy" id="265546"/>
    <lineage>
        <taxon>Bacteria</taxon>
        <taxon>Bacillati</taxon>
        <taxon>Bacillota</taxon>
        <taxon>Bacilli</taxon>
        <taxon>Bacillales</taxon>
        <taxon>Anoxybacillaceae</taxon>
        <taxon>Anoxybacillus</taxon>
    </lineage>
</organism>
<comment type="catalytic activity">
    <reaction evidence="1 4">
        <text>chorismate = isochorismate</text>
        <dbReference type="Rhea" id="RHEA:18985"/>
        <dbReference type="ChEBI" id="CHEBI:29748"/>
        <dbReference type="ChEBI" id="CHEBI:29780"/>
        <dbReference type="EC" id="5.4.4.2"/>
    </reaction>
</comment>
<protein>
    <recommendedName>
        <fullName evidence="4">Isochorismate synthase MenF</fullName>
        <ecNumber evidence="4">5.4.4.2</ecNumber>
    </recommendedName>
    <alternativeName>
        <fullName evidence="4">Isochorismate mutase</fullName>
    </alternativeName>
</protein>
<feature type="binding site" evidence="4">
    <location>
        <position position="434"/>
    </location>
    <ligand>
        <name>Mg(2+)</name>
        <dbReference type="ChEBI" id="CHEBI:18420"/>
    </ligand>
</feature>
<dbReference type="SUPFAM" id="SSF56322">
    <property type="entry name" value="ADC synthase"/>
    <property type="match status" value="1"/>
</dbReference>
<dbReference type="GO" id="GO:0000287">
    <property type="term" value="F:magnesium ion binding"/>
    <property type="evidence" value="ECO:0007669"/>
    <property type="project" value="UniProtKB-UniRule"/>
</dbReference>
<dbReference type="Pfam" id="PF00425">
    <property type="entry name" value="Chorismate_bind"/>
    <property type="match status" value="1"/>
</dbReference>
<dbReference type="HAMAP" id="MF_01935">
    <property type="entry name" value="MenF"/>
    <property type="match status" value="1"/>
</dbReference>
<comment type="pathway">
    <text evidence="4">Quinol/quinone metabolism; menaquinone biosynthesis.</text>
</comment>
<dbReference type="GO" id="GO:0009234">
    <property type="term" value="P:menaquinone biosynthetic process"/>
    <property type="evidence" value="ECO:0007669"/>
    <property type="project" value="UniProtKB-UniRule"/>
</dbReference>
<keyword evidence="3 4" id="KW-0413">Isomerase</keyword>
<dbReference type="PATRIC" id="fig|265546.4.peg.1148"/>
<dbReference type="EC" id="5.4.4.2" evidence="4"/>
<evidence type="ECO:0000313" key="7">
    <source>
        <dbReference type="Proteomes" id="UP000032047"/>
    </source>
</evidence>
<dbReference type="AlphaFoldDB" id="A0A0D0HMU6"/>
<dbReference type="GO" id="GO:0009697">
    <property type="term" value="P:salicylic acid biosynthetic process"/>
    <property type="evidence" value="ECO:0007669"/>
    <property type="project" value="TreeGrafter"/>
</dbReference>
<feature type="active site" description="Proton acceptor" evidence="4">
    <location>
        <position position="206"/>
    </location>
</feature>
<keyword evidence="7" id="KW-1185">Reference proteome</keyword>
<dbReference type="UniPathway" id="UPA01057">
    <property type="reaction ID" value="UER00163"/>
</dbReference>
<evidence type="ECO:0000259" key="5">
    <source>
        <dbReference type="Pfam" id="PF00425"/>
    </source>
</evidence>
<reference evidence="6 7" key="1">
    <citation type="submission" date="2015-01" db="EMBL/GenBank/DDBJ databases">
        <title>Genome sequence of Anoxybacillus ayderensis strain AB04.</title>
        <authorList>
            <person name="Belduz A.O."/>
            <person name="Canakci S."/>
            <person name="Chan K.-G."/>
            <person name="Kahar U.M."/>
            <person name="Yaakob A.S."/>
            <person name="Chan C.S."/>
            <person name="Goh K.M."/>
        </authorList>
    </citation>
    <scope>NUCLEOTIDE SEQUENCE [LARGE SCALE GENOMIC DNA]</scope>
    <source>
        <strain evidence="6 7">AB04</strain>
    </source>
</reference>
<keyword evidence="4" id="KW-0479">Metal-binding</keyword>
<sequence length="451" mass="51526">MVTLYQNKVIDQLRDALKKKKHMVSVTVRVGQIDPLSFFAAGETLFHGQRFYWSDCFHEHTLVGLGHAQVIKSEEKTKKRFREVEKAWQQIVEGAFIEGEGPLMFGGFAFDPMKRSAEHWSHFPSAQFVIPKFLLTKRGEETWLTVNVVHESFAELEKMIDSLFIIHDEIDSYDVEVVEKEEVARDRWFHAVRHATDLIQDGEIEKVVLARELFLSFSHRIDRSHVLCSLREQQPMSYIFAFENGSSCFIGASPEQLVKKNGYMCETACLAGSIRRGHTMKEDEELGQWLLKDDKNRREHAFVVDMIEQAMHEICTEVIVPSEPTLLKMRHIQHLYTPVQAKIKEGVSIFSLVERLHPTPALGGFPKQKAVQTIRDIEPLDRGWYAAPIGWVHANGNGEFAVAIRSALLEDNEAHLFAGCGIVAHSDPLSEYEETNVKFKPMLLALEGGRR</sequence>
<evidence type="ECO:0000313" key="6">
    <source>
        <dbReference type="EMBL" id="KIP21479.1"/>
    </source>
</evidence>
<dbReference type="EMBL" id="JXTG01000004">
    <property type="protein sequence ID" value="KIP21479.1"/>
    <property type="molecule type" value="Genomic_DNA"/>
</dbReference>
<dbReference type="UniPathway" id="UPA00079"/>
<dbReference type="InterPro" id="IPR015890">
    <property type="entry name" value="Chorismate_C"/>
</dbReference>
<accession>A0A0D0HMU6</accession>
<feature type="binding site" evidence="4">
    <location>
        <position position="299"/>
    </location>
    <ligand>
        <name>Mg(2+)</name>
        <dbReference type="ChEBI" id="CHEBI:18420"/>
    </ligand>
</feature>
<gene>
    <name evidence="4" type="primary">menF</name>
    <name evidence="6" type="ORF">JV16_01158</name>
</gene>
<dbReference type="RefSeq" id="WP_021095529.1">
    <property type="nucleotide sequence ID" value="NZ_ANOC01000047.1"/>
</dbReference>
<name>A0A0D0HMU6_9BACL</name>
<dbReference type="GO" id="GO:0008909">
    <property type="term" value="F:isochorismate synthase activity"/>
    <property type="evidence" value="ECO:0007669"/>
    <property type="project" value="UniProtKB-UniRule"/>
</dbReference>
<keyword evidence="4" id="KW-0460">Magnesium</keyword>
<keyword evidence="4" id="KW-0474">Menaquinone biosynthesis</keyword>
<comment type="pathway">
    <text evidence="4">Quinol/quinone metabolism; 1,4-dihydroxy-2-naphthoate biosynthesis; 1,4-dihydroxy-2-naphthoate from chorismate: step 1/7.</text>
</comment>
<dbReference type="PANTHER" id="PTHR42839">
    <property type="entry name" value="ISOCHORISMATE SYNTHASE ENTC"/>
    <property type="match status" value="1"/>
</dbReference>
<dbReference type="InterPro" id="IPR005801">
    <property type="entry name" value="ADC_synthase"/>
</dbReference>
<proteinExistence type="inferred from homology"/>
<comment type="caution">
    <text evidence="6">The sequence shown here is derived from an EMBL/GenBank/DDBJ whole genome shotgun (WGS) entry which is preliminary data.</text>
</comment>
<dbReference type="Gene3D" id="3.60.120.10">
    <property type="entry name" value="Anthranilate synthase"/>
    <property type="match status" value="1"/>
</dbReference>